<dbReference type="Pfam" id="PF04138">
    <property type="entry name" value="GtrA_DPMS_TM"/>
    <property type="match status" value="1"/>
</dbReference>
<evidence type="ECO:0000256" key="1">
    <source>
        <dbReference type="ARBA" id="ARBA00004141"/>
    </source>
</evidence>
<organism evidence="8 9">
    <name type="scientific">Acetanaerobacterium elongatum</name>
    <dbReference type="NCBI Taxonomy" id="258515"/>
    <lineage>
        <taxon>Bacteria</taxon>
        <taxon>Bacillati</taxon>
        <taxon>Bacillota</taxon>
        <taxon>Clostridia</taxon>
        <taxon>Eubacteriales</taxon>
        <taxon>Oscillospiraceae</taxon>
        <taxon>Acetanaerobacterium</taxon>
    </lineage>
</organism>
<dbReference type="GO" id="GO:0006487">
    <property type="term" value="P:protein N-linked glycosylation"/>
    <property type="evidence" value="ECO:0007669"/>
    <property type="project" value="TreeGrafter"/>
</dbReference>
<gene>
    <name evidence="8" type="ORF">SAMN05192585_13111</name>
</gene>
<dbReference type="PANTHER" id="PTHR10859:SF114">
    <property type="entry name" value="DOLICHOL-PHOSPHATE MANNOSYLTRANSFERASE"/>
    <property type="match status" value="1"/>
</dbReference>
<evidence type="ECO:0000259" key="6">
    <source>
        <dbReference type="Pfam" id="PF00535"/>
    </source>
</evidence>
<dbReference type="PANTHER" id="PTHR10859">
    <property type="entry name" value="GLYCOSYL TRANSFERASE"/>
    <property type="match status" value="1"/>
</dbReference>
<evidence type="ECO:0000313" key="9">
    <source>
        <dbReference type="Proteomes" id="UP000199182"/>
    </source>
</evidence>
<dbReference type="AlphaFoldDB" id="A0A1H0DZM3"/>
<evidence type="ECO:0000256" key="4">
    <source>
        <dbReference type="ARBA" id="ARBA00023136"/>
    </source>
</evidence>
<sequence length="352" mass="39114">MNTAIIIPALNPDDKLIRLVEGIKHTGDSAIIIVDDGSKLSCNSIFTKLEYNLGCIVCRHAENKGKGEALKTGIRRAISEFPELSGVVTADADGQHLPADILHIAQALTKHPHSLILGTRDFSSDNVPFKSRWGNRITSLVFMLGTKTLCRDTQTGLRGIPASLLDFCLNVPGSRFEYEMNMLTTAAHKRIPFVMLPISTVYLENNQSSHFNPIKDSFRIYVNILKFGISSLFCAIADLTLFSLFAYCLFGQTSTGIFTSTIMARCLSGGMNFAINKRWCFESEGNHFTQALKYFVLFCAQILLSSTFVTLFSKLPINLTVLKMLIDGALFVLSYFVQSRFIFKDETSADEN</sequence>
<dbReference type="Proteomes" id="UP000199182">
    <property type="component" value="Unassembled WGS sequence"/>
</dbReference>
<dbReference type="Gene3D" id="3.90.550.10">
    <property type="entry name" value="Spore Coat Polysaccharide Biosynthesis Protein SpsA, Chain A"/>
    <property type="match status" value="1"/>
</dbReference>
<feature type="transmembrane region" description="Helical" evidence="5">
    <location>
        <begin position="295"/>
        <end position="312"/>
    </location>
</feature>
<dbReference type="InterPro" id="IPR001173">
    <property type="entry name" value="Glyco_trans_2-like"/>
</dbReference>
<dbReference type="RefSeq" id="WP_092641980.1">
    <property type="nucleotide sequence ID" value="NZ_FNID01000031.1"/>
</dbReference>
<evidence type="ECO:0000256" key="5">
    <source>
        <dbReference type="SAM" id="Phobius"/>
    </source>
</evidence>
<dbReference type="EMBL" id="FNID01000031">
    <property type="protein sequence ID" value="SDN75575.1"/>
    <property type="molecule type" value="Genomic_DNA"/>
</dbReference>
<keyword evidence="9" id="KW-1185">Reference proteome</keyword>
<evidence type="ECO:0000313" key="8">
    <source>
        <dbReference type="EMBL" id="SDN75575.1"/>
    </source>
</evidence>
<dbReference type="STRING" id="258515.SAMN05192585_13111"/>
<dbReference type="CDD" id="cd04179">
    <property type="entry name" value="DPM_DPG-synthase_like"/>
    <property type="match status" value="1"/>
</dbReference>
<dbReference type="Pfam" id="PF00535">
    <property type="entry name" value="Glycos_transf_2"/>
    <property type="match status" value="1"/>
</dbReference>
<dbReference type="GO" id="GO:0016020">
    <property type="term" value="C:membrane"/>
    <property type="evidence" value="ECO:0007669"/>
    <property type="project" value="UniProtKB-SubCell"/>
</dbReference>
<evidence type="ECO:0000256" key="2">
    <source>
        <dbReference type="ARBA" id="ARBA00022692"/>
    </source>
</evidence>
<dbReference type="OrthoDB" id="9810303at2"/>
<dbReference type="GO" id="GO:0000271">
    <property type="term" value="P:polysaccharide biosynthetic process"/>
    <property type="evidence" value="ECO:0007669"/>
    <property type="project" value="InterPro"/>
</dbReference>
<evidence type="ECO:0000256" key="3">
    <source>
        <dbReference type="ARBA" id="ARBA00022989"/>
    </source>
</evidence>
<feature type="transmembrane region" description="Helical" evidence="5">
    <location>
        <begin position="227"/>
        <end position="250"/>
    </location>
</feature>
<keyword evidence="3 5" id="KW-1133">Transmembrane helix</keyword>
<proteinExistence type="predicted"/>
<keyword evidence="4 5" id="KW-0472">Membrane</keyword>
<name>A0A1H0DZM3_9FIRM</name>
<feature type="domain" description="GtrA/DPMS transmembrane" evidence="7">
    <location>
        <begin position="226"/>
        <end position="343"/>
    </location>
</feature>
<feature type="domain" description="Glycosyltransferase 2-like" evidence="6">
    <location>
        <begin position="5"/>
        <end position="132"/>
    </location>
</feature>
<keyword evidence="2 5" id="KW-0812">Transmembrane</keyword>
<dbReference type="InterPro" id="IPR029044">
    <property type="entry name" value="Nucleotide-diphossugar_trans"/>
</dbReference>
<dbReference type="SUPFAM" id="SSF53448">
    <property type="entry name" value="Nucleotide-diphospho-sugar transferases"/>
    <property type="match status" value="1"/>
</dbReference>
<dbReference type="InterPro" id="IPR007267">
    <property type="entry name" value="GtrA_DPMS_TM"/>
</dbReference>
<feature type="transmembrane region" description="Helical" evidence="5">
    <location>
        <begin position="324"/>
        <end position="343"/>
    </location>
</feature>
<protein>
    <submittedName>
        <fullName evidence="8">GtrA-like protein</fullName>
    </submittedName>
</protein>
<reference evidence="8 9" key="1">
    <citation type="submission" date="2016-10" db="EMBL/GenBank/DDBJ databases">
        <authorList>
            <person name="de Groot N.N."/>
        </authorList>
    </citation>
    <scope>NUCLEOTIDE SEQUENCE [LARGE SCALE GENOMIC DNA]</scope>
    <source>
        <strain evidence="8 9">CGMCC 1.5012</strain>
    </source>
</reference>
<accession>A0A1H0DZM3</accession>
<comment type="subcellular location">
    <subcellularLocation>
        <location evidence="1">Membrane</location>
        <topology evidence="1">Multi-pass membrane protein</topology>
    </subcellularLocation>
</comment>
<evidence type="ECO:0000259" key="7">
    <source>
        <dbReference type="Pfam" id="PF04138"/>
    </source>
</evidence>